<gene>
    <name evidence="2" type="ORF">ALC60_13042</name>
</gene>
<accession>A0A151WJP9</accession>
<name>A0A151WJP9_9HYME</name>
<keyword evidence="3" id="KW-1185">Reference proteome</keyword>
<protein>
    <recommendedName>
        <fullName evidence="1">MICOS complex subunit MIC13</fullName>
    </recommendedName>
</protein>
<keyword evidence="1" id="KW-0496">Mitochondrion</keyword>
<evidence type="ECO:0000256" key="1">
    <source>
        <dbReference type="RuleBase" id="RU363009"/>
    </source>
</evidence>
<evidence type="ECO:0000313" key="3">
    <source>
        <dbReference type="Proteomes" id="UP000075809"/>
    </source>
</evidence>
<keyword evidence="1" id="KW-0472">Membrane</keyword>
<keyword evidence="1" id="KW-0999">Mitochondrion inner membrane</keyword>
<organism evidence="2 3">
    <name type="scientific">Mycetomoellerius zeteki</name>
    <dbReference type="NCBI Taxonomy" id="64791"/>
    <lineage>
        <taxon>Eukaryota</taxon>
        <taxon>Metazoa</taxon>
        <taxon>Ecdysozoa</taxon>
        <taxon>Arthropoda</taxon>
        <taxon>Hexapoda</taxon>
        <taxon>Insecta</taxon>
        <taxon>Pterygota</taxon>
        <taxon>Neoptera</taxon>
        <taxon>Endopterygota</taxon>
        <taxon>Hymenoptera</taxon>
        <taxon>Apocrita</taxon>
        <taxon>Aculeata</taxon>
        <taxon>Formicoidea</taxon>
        <taxon>Formicidae</taxon>
        <taxon>Myrmicinae</taxon>
        <taxon>Mycetomoellerius</taxon>
    </lineage>
</organism>
<dbReference type="AlphaFoldDB" id="A0A151WJP9"/>
<comment type="function">
    <text evidence="1">Component of the MICOS complex, a large protein complex of the mitochondrial inner membrane that plays crucial roles in the maintenance of crista junctions, inner membrane architecture, and formation of contact sites to the outer membrane.</text>
</comment>
<sequence length="194" mass="22364">MKRGTKCVVQTINLSNPKTCIRPKVQRPISANADSSCDLNRASPSARPAAVKVYSWKDAQWKHPPKFCEPFPKKSPPSTTNTILCRAATFFIKGAVVAGLICWTCSEGLWGSNTETEELYYRMMSVIFPDRQISLLRFEELKYSVFETYNDMLMKGMDIMVSVPRDVYRRLQELLFPYSATKERERRAKRFDEN</sequence>
<comment type="similarity">
    <text evidence="1">Belongs to the MICOS complex subunit Mic13 family.</text>
</comment>
<evidence type="ECO:0000313" key="2">
    <source>
        <dbReference type="EMBL" id="KYQ48082.1"/>
    </source>
</evidence>
<dbReference type="InterPro" id="IPR026769">
    <property type="entry name" value="Mic13"/>
</dbReference>
<dbReference type="GO" id="GO:0061617">
    <property type="term" value="C:MICOS complex"/>
    <property type="evidence" value="ECO:0007669"/>
    <property type="project" value="UniProtKB-UniRule"/>
</dbReference>
<reference evidence="2 3" key="1">
    <citation type="submission" date="2015-09" db="EMBL/GenBank/DDBJ databases">
        <title>Trachymyrmex zeteki WGS genome.</title>
        <authorList>
            <person name="Nygaard S."/>
            <person name="Hu H."/>
            <person name="Boomsma J."/>
            <person name="Zhang G."/>
        </authorList>
    </citation>
    <scope>NUCLEOTIDE SEQUENCE [LARGE SCALE GENOMIC DNA]</scope>
    <source>
        <strain evidence="2">Tzet28-1</strain>
        <tissue evidence="2">Whole body</tissue>
    </source>
</reference>
<dbReference type="Pfam" id="PF15884">
    <property type="entry name" value="QIL1"/>
    <property type="match status" value="1"/>
</dbReference>
<dbReference type="EMBL" id="KQ983039">
    <property type="protein sequence ID" value="KYQ48082.1"/>
    <property type="molecule type" value="Genomic_DNA"/>
</dbReference>
<comment type="subunit">
    <text evidence="1">Component of the mitochondrial contact site and cristae organizing system (MICOS) complex.</text>
</comment>
<proteinExistence type="inferred from homology"/>
<comment type="subcellular location">
    <subcellularLocation>
        <location evidence="1">Mitochondrion inner membrane</location>
        <topology evidence="1">Single-pass membrane protein</topology>
    </subcellularLocation>
</comment>
<dbReference type="Proteomes" id="UP000075809">
    <property type="component" value="Unassembled WGS sequence"/>
</dbReference>